<dbReference type="EMBL" id="JAATJV010445929">
    <property type="protein sequence ID" value="MBZ3891172.1"/>
    <property type="molecule type" value="Genomic_DNA"/>
</dbReference>
<keyword evidence="3" id="KW-0963">Cytoplasm</keyword>
<dbReference type="InterPro" id="IPR020575">
    <property type="entry name" value="Hsp90_N"/>
</dbReference>
<keyword evidence="5" id="KW-0067">ATP-binding</keyword>
<protein>
    <submittedName>
        <fullName evidence="9">Heat shock protein 83-1</fullName>
    </submittedName>
</protein>
<comment type="subcellular location">
    <subcellularLocation>
        <location evidence="1">Melanosome</location>
    </subcellularLocation>
</comment>
<dbReference type="GO" id="GO:0005524">
    <property type="term" value="F:ATP binding"/>
    <property type="evidence" value="ECO:0007669"/>
    <property type="project" value="UniProtKB-KW"/>
</dbReference>
<dbReference type="PRINTS" id="PR00775">
    <property type="entry name" value="HEATSHOCK90"/>
</dbReference>
<dbReference type="Gene3D" id="3.30.230.80">
    <property type="match status" value="1"/>
</dbReference>
<feature type="compositionally biased region" description="Basic and acidic residues" evidence="8">
    <location>
        <begin position="154"/>
        <end position="171"/>
    </location>
</feature>
<keyword evidence="7" id="KW-0143">Chaperone</keyword>
<dbReference type="InterPro" id="IPR001404">
    <property type="entry name" value="Hsp90_fam"/>
</dbReference>
<evidence type="ECO:0000256" key="2">
    <source>
        <dbReference type="ARBA" id="ARBA00008239"/>
    </source>
</evidence>
<dbReference type="FunFam" id="3.30.565.10:FF:000357">
    <property type="entry name" value="Heat shock protein HSP 90-beta"/>
    <property type="match status" value="1"/>
</dbReference>
<organism evidence="9 10">
    <name type="scientific">Sciurus carolinensis</name>
    <name type="common">Eastern gray squirrel</name>
    <dbReference type="NCBI Taxonomy" id="30640"/>
    <lineage>
        <taxon>Eukaryota</taxon>
        <taxon>Metazoa</taxon>
        <taxon>Chordata</taxon>
        <taxon>Craniata</taxon>
        <taxon>Vertebrata</taxon>
        <taxon>Euteleostomi</taxon>
        <taxon>Mammalia</taxon>
        <taxon>Eutheria</taxon>
        <taxon>Euarchontoglires</taxon>
        <taxon>Glires</taxon>
        <taxon>Rodentia</taxon>
        <taxon>Sciuromorpha</taxon>
        <taxon>Sciuridae</taxon>
        <taxon>Sciurinae</taxon>
        <taxon>Sciurini</taxon>
        <taxon>Sciurus</taxon>
    </lineage>
</organism>
<feature type="region of interest" description="Disordered" evidence="8">
    <location>
        <begin position="328"/>
        <end position="354"/>
    </location>
</feature>
<comment type="caution">
    <text evidence="9">The sequence shown here is derived from an EMBL/GenBank/DDBJ whole genome shotgun (WGS) entry which is preliminary data.</text>
</comment>
<dbReference type="SUPFAM" id="SSF110942">
    <property type="entry name" value="HSP90 C-terminal domain"/>
    <property type="match status" value="1"/>
</dbReference>
<dbReference type="Pfam" id="PF00183">
    <property type="entry name" value="HSP90"/>
    <property type="match status" value="2"/>
</dbReference>
<dbReference type="SUPFAM" id="SSF55874">
    <property type="entry name" value="ATPase domain of HSP90 chaperone/DNA topoisomerase II/histidine kinase"/>
    <property type="match status" value="1"/>
</dbReference>
<proteinExistence type="inferred from homology"/>
<dbReference type="PANTHER" id="PTHR11528">
    <property type="entry name" value="HEAT SHOCK PROTEIN 90 FAMILY MEMBER"/>
    <property type="match status" value="1"/>
</dbReference>
<evidence type="ECO:0000256" key="8">
    <source>
        <dbReference type="SAM" id="MobiDB-lite"/>
    </source>
</evidence>
<keyword evidence="10" id="KW-1185">Reference proteome</keyword>
<evidence type="ECO:0000313" key="10">
    <source>
        <dbReference type="Proteomes" id="UP001166674"/>
    </source>
</evidence>
<dbReference type="Proteomes" id="UP001166674">
    <property type="component" value="Unassembled WGS sequence"/>
</dbReference>
<dbReference type="SUPFAM" id="SSF54211">
    <property type="entry name" value="Ribosomal protein S5 domain 2-like"/>
    <property type="match status" value="1"/>
</dbReference>
<evidence type="ECO:0000313" key="9">
    <source>
        <dbReference type="EMBL" id="MBZ3891172.1"/>
    </source>
</evidence>
<evidence type="ECO:0000256" key="3">
    <source>
        <dbReference type="ARBA" id="ARBA00022490"/>
    </source>
</evidence>
<evidence type="ECO:0000256" key="7">
    <source>
        <dbReference type="ARBA" id="ARBA00023186"/>
    </source>
</evidence>
<dbReference type="GO" id="GO:0140662">
    <property type="term" value="F:ATP-dependent protein folding chaperone"/>
    <property type="evidence" value="ECO:0007669"/>
    <property type="project" value="InterPro"/>
</dbReference>
<dbReference type="InterPro" id="IPR036890">
    <property type="entry name" value="HATPase_C_sf"/>
</dbReference>
<dbReference type="PROSITE" id="PS00298">
    <property type="entry name" value="HSP90"/>
    <property type="match status" value="1"/>
</dbReference>
<dbReference type="GO" id="GO:0051082">
    <property type="term" value="F:unfolded protein binding"/>
    <property type="evidence" value="ECO:0007669"/>
    <property type="project" value="InterPro"/>
</dbReference>
<gene>
    <name evidence="9" type="ORF">SUZIE_211640</name>
</gene>
<keyword evidence="6 9" id="KW-0346">Stress response</keyword>
<evidence type="ECO:0000256" key="1">
    <source>
        <dbReference type="ARBA" id="ARBA00004223"/>
    </source>
</evidence>
<accession>A0AA41NIV5</accession>
<evidence type="ECO:0000256" key="6">
    <source>
        <dbReference type="ARBA" id="ARBA00023016"/>
    </source>
</evidence>
<evidence type="ECO:0000256" key="4">
    <source>
        <dbReference type="ARBA" id="ARBA00022741"/>
    </source>
</evidence>
<sequence length="354" mass="40823">MPEEVHHGEEEVQTFAFQSEIAQFMFLIINIFYSNKEIFLREFISNASDALNKICCESLTNPAKLDSGKELKIDIIPNPQERTLTLVDTGIGMTKADLINNWEQLPSLELKHLWRLVRLEQTYPRLGNLVLDFILPTWWQRTGLRSQGTMMMNSEKEKEDKDEEEKPRIEDVGSDEEDDTGKDKKKKTKKIKEKYIDHEELNKIMPIWTRNPDGITQEEYGEFYKSLTNDWEDHLEVKHFSVEDQLEFRALPFTPRWAPFDPKSADPDHSIVETLWQKAEADKNNKAVKDLVVLFETALLSSGFSPENPQTRSDFIYPIIKLGLGTDEDEATVEEPSNAVSGEISPLKDDKNAS</sequence>
<dbReference type="Gene3D" id="3.30.565.10">
    <property type="entry name" value="Histidine kinase-like ATPase, C-terminal domain"/>
    <property type="match status" value="1"/>
</dbReference>
<keyword evidence="4" id="KW-0547">Nucleotide-binding</keyword>
<dbReference type="GO" id="GO:0042470">
    <property type="term" value="C:melanosome"/>
    <property type="evidence" value="ECO:0007669"/>
    <property type="project" value="UniProtKB-SubCell"/>
</dbReference>
<feature type="region of interest" description="Disordered" evidence="8">
    <location>
        <begin position="149"/>
        <end position="189"/>
    </location>
</feature>
<name>A0AA41NIV5_SCICA</name>
<dbReference type="InterPro" id="IPR037196">
    <property type="entry name" value="HSP90_C"/>
</dbReference>
<dbReference type="AlphaFoldDB" id="A0AA41NIV5"/>
<comment type="similarity">
    <text evidence="2">Belongs to the heat shock protein 90 family.</text>
</comment>
<dbReference type="InterPro" id="IPR019805">
    <property type="entry name" value="Heat_shock_protein_90_CS"/>
</dbReference>
<reference evidence="9" key="1">
    <citation type="submission" date="2020-03" db="EMBL/GenBank/DDBJ databases">
        <title>Studies in the Genomics of Life Span.</title>
        <authorList>
            <person name="Glass D."/>
        </authorList>
    </citation>
    <scope>NUCLEOTIDE SEQUENCE</scope>
    <source>
        <strain evidence="9">SUZIE</strain>
        <tissue evidence="9">Muscle</tissue>
    </source>
</reference>
<dbReference type="InterPro" id="IPR020568">
    <property type="entry name" value="Ribosomal_Su5_D2-typ_SF"/>
</dbReference>
<evidence type="ECO:0000256" key="5">
    <source>
        <dbReference type="ARBA" id="ARBA00022840"/>
    </source>
</evidence>
<dbReference type="GO" id="GO:0016887">
    <property type="term" value="F:ATP hydrolysis activity"/>
    <property type="evidence" value="ECO:0007669"/>
    <property type="project" value="InterPro"/>
</dbReference>